<evidence type="ECO:0000313" key="3">
    <source>
        <dbReference type="Proteomes" id="UP000229681"/>
    </source>
</evidence>
<protein>
    <recommendedName>
        <fullName evidence="1">FHA domain-containing protein</fullName>
    </recommendedName>
</protein>
<feature type="domain" description="FHA" evidence="1">
    <location>
        <begin position="84"/>
        <end position="145"/>
    </location>
</feature>
<dbReference type="InterPro" id="IPR000253">
    <property type="entry name" value="FHA_dom"/>
</dbReference>
<dbReference type="SUPFAM" id="SSF57783">
    <property type="entry name" value="Zinc beta-ribbon"/>
    <property type="match status" value="1"/>
</dbReference>
<organism evidence="2 3">
    <name type="scientific">Candidatus Thermofonsia Clade 1 bacterium</name>
    <dbReference type="NCBI Taxonomy" id="2364210"/>
    <lineage>
        <taxon>Bacteria</taxon>
        <taxon>Bacillati</taxon>
        <taxon>Chloroflexota</taxon>
        <taxon>Candidatus Thermofontia</taxon>
        <taxon>Candidatus Thermofonsia Clade 1</taxon>
    </lineage>
</organism>
<accession>A0A2M8PIW5</accession>
<dbReference type="Proteomes" id="UP000229681">
    <property type="component" value="Unassembled WGS sequence"/>
</dbReference>
<dbReference type="Gene3D" id="2.60.200.20">
    <property type="match status" value="1"/>
</dbReference>
<dbReference type="InterPro" id="IPR008984">
    <property type="entry name" value="SMAD_FHA_dom_sf"/>
</dbReference>
<evidence type="ECO:0000313" key="2">
    <source>
        <dbReference type="EMBL" id="PJF37495.1"/>
    </source>
</evidence>
<dbReference type="CDD" id="cd00060">
    <property type="entry name" value="FHA"/>
    <property type="match status" value="1"/>
</dbReference>
<gene>
    <name evidence="2" type="ORF">CUN49_00315</name>
</gene>
<comment type="caution">
    <text evidence="2">The sequence shown here is derived from an EMBL/GenBank/DDBJ whole genome shotgun (WGS) entry which is preliminary data.</text>
</comment>
<dbReference type="SMART" id="SM00240">
    <property type="entry name" value="FHA"/>
    <property type="match status" value="1"/>
</dbReference>
<name>A0A2M8PIW5_9CHLR</name>
<proteinExistence type="predicted"/>
<sequence length="178" mass="20193">MSEVKRCPNCRTPYRTGEIVCQKCGMILIDPRLGTVHIRVSPDSIRLRRRSDDAPELPTLNERTLQLHIRGMSEQIAFEEGTSIVLGRLDPSCKEQETTCYDLTRFGAHERGVSRRHCLISYRDSQFLVTDLNSANGTFINRKRLQPSEAVRLNDGDELTLGSLMMIVRFNAPTAQQS</sequence>
<evidence type="ECO:0000259" key="1">
    <source>
        <dbReference type="PROSITE" id="PS50006"/>
    </source>
</evidence>
<dbReference type="PANTHER" id="PTHR23308">
    <property type="entry name" value="NUCLEAR INHIBITOR OF PROTEIN PHOSPHATASE-1"/>
    <property type="match status" value="1"/>
</dbReference>
<dbReference type="Pfam" id="PF00498">
    <property type="entry name" value="FHA"/>
    <property type="match status" value="1"/>
</dbReference>
<dbReference type="EMBL" id="PGTM01000001">
    <property type="protein sequence ID" value="PJF37495.1"/>
    <property type="molecule type" value="Genomic_DNA"/>
</dbReference>
<dbReference type="AlphaFoldDB" id="A0A2M8PIW5"/>
<dbReference type="SUPFAM" id="SSF49879">
    <property type="entry name" value="SMAD/FHA domain"/>
    <property type="match status" value="1"/>
</dbReference>
<dbReference type="PROSITE" id="PS50006">
    <property type="entry name" value="FHA_DOMAIN"/>
    <property type="match status" value="1"/>
</dbReference>
<dbReference type="InterPro" id="IPR050923">
    <property type="entry name" value="Cell_Proc_Reg/RNA_Proc"/>
</dbReference>
<reference evidence="2 3" key="1">
    <citation type="submission" date="2017-11" db="EMBL/GenBank/DDBJ databases">
        <title>Evolution of Phototrophy in the Chloroflexi Phylum Driven by Horizontal Gene Transfer.</title>
        <authorList>
            <person name="Ward L.M."/>
            <person name="Hemp J."/>
            <person name="Shih P.M."/>
            <person name="Mcglynn S.E."/>
            <person name="Fischer W."/>
        </authorList>
    </citation>
    <scope>NUCLEOTIDE SEQUENCE [LARGE SCALE GENOMIC DNA]</scope>
    <source>
        <strain evidence="2">JP3_13</strain>
    </source>
</reference>